<accession>A0ABD0K7X9</accession>
<proteinExistence type="predicted"/>
<reference evidence="1 2" key="1">
    <citation type="journal article" date="2023" name="Sci. Data">
        <title>Genome assembly of the Korean intertidal mud-creeper Batillaria attramentaria.</title>
        <authorList>
            <person name="Patra A.K."/>
            <person name="Ho P.T."/>
            <person name="Jun S."/>
            <person name="Lee S.J."/>
            <person name="Kim Y."/>
            <person name="Won Y.J."/>
        </authorList>
    </citation>
    <scope>NUCLEOTIDE SEQUENCE [LARGE SCALE GENOMIC DNA]</scope>
    <source>
        <strain evidence="1">Wonlab-2016</strain>
    </source>
</reference>
<name>A0ABD0K7X9_9CAEN</name>
<dbReference type="Proteomes" id="UP001519460">
    <property type="component" value="Unassembled WGS sequence"/>
</dbReference>
<sequence>GIVLVLLRGCDVLGDLDTLVWQARVLNECGVEFRNVGMRVVPPGVLADLDARAFINPQATDNGDCRPNDGSRVVSVSNITHRRLTSE</sequence>
<comment type="caution">
    <text evidence="1">The sequence shown here is derived from an EMBL/GenBank/DDBJ whole genome shotgun (WGS) entry which is preliminary data.</text>
</comment>
<gene>
    <name evidence="1" type="ORF">BaRGS_00025584</name>
</gene>
<evidence type="ECO:0000313" key="1">
    <source>
        <dbReference type="EMBL" id="KAK7483180.1"/>
    </source>
</evidence>
<feature type="non-terminal residue" evidence="1">
    <location>
        <position position="1"/>
    </location>
</feature>
<organism evidence="1 2">
    <name type="scientific">Batillaria attramentaria</name>
    <dbReference type="NCBI Taxonomy" id="370345"/>
    <lineage>
        <taxon>Eukaryota</taxon>
        <taxon>Metazoa</taxon>
        <taxon>Spiralia</taxon>
        <taxon>Lophotrochozoa</taxon>
        <taxon>Mollusca</taxon>
        <taxon>Gastropoda</taxon>
        <taxon>Caenogastropoda</taxon>
        <taxon>Sorbeoconcha</taxon>
        <taxon>Cerithioidea</taxon>
        <taxon>Batillariidae</taxon>
        <taxon>Batillaria</taxon>
    </lineage>
</organism>
<keyword evidence="2" id="KW-1185">Reference proteome</keyword>
<dbReference type="EMBL" id="JACVVK020000231">
    <property type="protein sequence ID" value="KAK7483180.1"/>
    <property type="molecule type" value="Genomic_DNA"/>
</dbReference>
<dbReference type="AlphaFoldDB" id="A0ABD0K7X9"/>
<feature type="non-terminal residue" evidence="1">
    <location>
        <position position="87"/>
    </location>
</feature>
<evidence type="ECO:0000313" key="2">
    <source>
        <dbReference type="Proteomes" id="UP001519460"/>
    </source>
</evidence>
<protein>
    <submittedName>
        <fullName evidence="1">Uncharacterized protein</fullName>
    </submittedName>
</protein>